<dbReference type="GO" id="GO:0016810">
    <property type="term" value="F:hydrolase activity, acting on carbon-nitrogen (but not peptide) bonds"/>
    <property type="evidence" value="ECO:0007669"/>
    <property type="project" value="InterPro"/>
</dbReference>
<feature type="binding site" evidence="1">
    <location>
        <position position="298"/>
    </location>
    <ligand>
        <name>Zn(2+)</name>
        <dbReference type="ChEBI" id="CHEBI:29105"/>
        <label>1</label>
    </ligand>
</feature>
<sequence length="415" mass="44951">MLRILAATFLACALSAHAQQYDLVLRNGHVLDPKNNVDARSDVAIRDGKIAAIEPSIPASAAKQSVDISGLYLTPGLIDIHVHVFTGLRHDAWGNGDLSVPADVMAIPNGVTTMADAGSSGWRDFPEFRRRIIDDSKTRIFAFLNIVGAGMANSDDAAEQNEHDMDLDALSKTIEQNRDIIVGIKTAHWQQPNFISVQKAVAAGNRNHLPVMVDFGWFDNKSYEQMISTLLRPGDISTHVFRMPAPLLTPDGKPAPYMLEARRRGIKFDVGHGGGSFNFALAEPMVKGGFFPDSISTDLHVGSATGVMLNLPNVMSKMLALGIPLPEVIRESTTNPASEIGHPELGQIAVGSVADIAVLRIDHGHFGYSDLAGGKVDGTERIVPEMTLRAGRVVFDLDARTAVPWREGHLKYATR</sequence>
<feature type="binding site" evidence="1">
    <location>
        <position position="81"/>
    </location>
    <ligand>
        <name>Zn(2+)</name>
        <dbReference type="ChEBI" id="CHEBI:29105"/>
        <label>1</label>
    </ligand>
</feature>
<dbReference type="EMBL" id="SHKW01000001">
    <property type="protein sequence ID" value="RZU41561.1"/>
    <property type="molecule type" value="Genomic_DNA"/>
</dbReference>
<feature type="binding site" description="via carbamate group" evidence="1">
    <location>
        <position position="185"/>
    </location>
    <ligand>
        <name>Zn(2+)</name>
        <dbReference type="ChEBI" id="CHEBI:29105"/>
        <label>2</label>
    </ligand>
</feature>
<feature type="binding site" evidence="1">
    <location>
        <position position="83"/>
    </location>
    <ligand>
        <name>Zn(2+)</name>
        <dbReference type="ChEBI" id="CHEBI:29105"/>
        <label>1</label>
    </ligand>
</feature>
<dbReference type="SUPFAM" id="SSF51556">
    <property type="entry name" value="Metallo-dependent hydrolases"/>
    <property type="match status" value="1"/>
</dbReference>
<dbReference type="Proteomes" id="UP000292958">
    <property type="component" value="Unassembled WGS sequence"/>
</dbReference>
<evidence type="ECO:0000313" key="6">
    <source>
        <dbReference type="Proteomes" id="UP000292958"/>
    </source>
</evidence>
<dbReference type="SUPFAM" id="SSF51338">
    <property type="entry name" value="Composite domain of metallo-dependent hydrolases"/>
    <property type="match status" value="1"/>
</dbReference>
<accession>A0A4Q7YWJ4</accession>
<organism evidence="5 6">
    <name type="scientific">Edaphobacter modestus</name>
    <dbReference type="NCBI Taxonomy" id="388466"/>
    <lineage>
        <taxon>Bacteria</taxon>
        <taxon>Pseudomonadati</taxon>
        <taxon>Acidobacteriota</taxon>
        <taxon>Terriglobia</taxon>
        <taxon>Terriglobales</taxon>
        <taxon>Acidobacteriaceae</taxon>
        <taxon>Edaphobacter</taxon>
    </lineage>
</organism>
<feature type="signal peptide" evidence="3">
    <location>
        <begin position="1"/>
        <end position="18"/>
    </location>
</feature>
<proteinExistence type="predicted"/>
<dbReference type="PANTHER" id="PTHR42717:SF1">
    <property type="entry name" value="IMIDAZOLONEPROPIONASE AND RELATED AMIDOHYDROLASES"/>
    <property type="match status" value="1"/>
</dbReference>
<feature type="chain" id="PRO_5020599076" evidence="3">
    <location>
        <begin position="19"/>
        <end position="415"/>
    </location>
</feature>
<dbReference type="Pfam" id="PF01979">
    <property type="entry name" value="Amidohydro_1"/>
    <property type="match status" value="1"/>
</dbReference>
<evidence type="ECO:0000259" key="4">
    <source>
        <dbReference type="Pfam" id="PF01979"/>
    </source>
</evidence>
<keyword evidence="6" id="KW-1185">Reference proteome</keyword>
<dbReference type="Gene3D" id="3.20.20.140">
    <property type="entry name" value="Metal-dependent hydrolases"/>
    <property type="match status" value="1"/>
</dbReference>
<dbReference type="InterPro" id="IPR011059">
    <property type="entry name" value="Metal-dep_hydrolase_composite"/>
</dbReference>
<dbReference type="InterPro" id="IPR020043">
    <property type="entry name" value="Deacetylase_Atu3266-like"/>
</dbReference>
<dbReference type="GO" id="GO:0046872">
    <property type="term" value="F:metal ion binding"/>
    <property type="evidence" value="ECO:0007669"/>
    <property type="project" value="UniProtKB-KW"/>
</dbReference>
<feature type="binding site" evidence="1">
    <location>
        <position position="239"/>
    </location>
    <ligand>
        <name>Zn(2+)</name>
        <dbReference type="ChEBI" id="CHEBI:29105"/>
        <label>2</label>
    </ligand>
</feature>
<feature type="binding site" description="via carbamate group" evidence="1">
    <location>
        <position position="185"/>
    </location>
    <ligand>
        <name>Zn(2+)</name>
        <dbReference type="ChEBI" id="CHEBI:29105"/>
        <label>1</label>
    </ligand>
</feature>
<dbReference type="AlphaFoldDB" id="A0A4Q7YWJ4"/>
<evidence type="ECO:0000313" key="5">
    <source>
        <dbReference type="EMBL" id="RZU41561.1"/>
    </source>
</evidence>
<keyword evidence="3" id="KW-0732">Signal</keyword>
<dbReference type="PIRSF" id="PIRSF039004">
    <property type="entry name" value="ADE_EF_0837"/>
    <property type="match status" value="1"/>
</dbReference>
<dbReference type="NCBIfam" id="NF006689">
    <property type="entry name" value="PRK09237.1"/>
    <property type="match status" value="1"/>
</dbReference>
<keyword evidence="1" id="KW-0479">Metal-binding</keyword>
<dbReference type="PANTHER" id="PTHR42717">
    <property type="entry name" value="DIHYDROOROTASE-RELATED"/>
    <property type="match status" value="1"/>
</dbReference>
<dbReference type="GO" id="GO:0019213">
    <property type="term" value="F:deacetylase activity"/>
    <property type="evidence" value="ECO:0007669"/>
    <property type="project" value="InterPro"/>
</dbReference>
<protein>
    <submittedName>
        <fullName evidence="5">Dihydroorotase</fullName>
    </submittedName>
</protein>
<dbReference type="InterPro" id="IPR032466">
    <property type="entry name" value="Metal_Hydrolase"/>
</dbReference>
<name>A0A4Q7YWJ4_9BACT</name>
<feature type="domain" description="Amidohydrolase-related" evidence="4">
    <location>
        <begin position="282"/>
        <end position="379"/>
    </location>
</feature>
<gene>
    <name evidence="5" type="ORF">BDD14_3086</name>
</gene>
<comment type="caution">
    <text evidence="5">The sequence shown here is derived from an EMBL/GenBank/DDBJ whole genome shotgun (WGS) entry which is preliminary data.</text>
</comment>
<reference evidence="5 6" key="1">
    <citation type="submission" date="2019-02" db="EMBL/GenBank/DDBJ databases">
        <title>Genomic Encyclopedia of Archaeal and Bacterial Type Strains, Phase II (KMG-II): from individual species to whole genera.</title>
        <authorList>
            <person name="Goeker M."/>
        </authorList>
    </citation>
    <scope>NUCLEOTIDE SEQUENCE [LARGE SCALE GENOMIC DNA]</scope>
    <source>
        <strain evidence="5 6">DSM 18101</strain>
    </source>
</reference>
<dbReference type="InterPro" id="IPR006680">
    <property type="entry name" value="Amidohydro-rel"/>
</dbReference>
<evidence type="ECO:0000256" key="3">
    <source>
        <dbReference type="SAM" id="SignalP"/>
    </source>
</evidence>
<keyword evidence="1" id="KW-0862">Zinc</keyword>
<feature type="modified residue" description="N6-carboxylysine" evidence="2">
    <location>
        <position position="185"/>
    </location>
</feature>
<evidence type="ECO:0000256" key="2">
    <source>
        <dbReference type="PIRSR" id="PIRSR039004-2"/>
    </source>
</evidence>
<dbReference type="Gene3D" id="2.30.40.10">
    <property type="entry name" value="Urease, subunit C, domain 1"/>
    <property type="match status" value="1"/>
</dbReference>
<evidence type="ECO:0000256" key="1">
    <source>
        <dbReference type="PIRSR" id="PIRSR039004-1"/>
    </source>
</evidence>